<gene>
    <name evidence="1" type="ORF">KPL71_027938</name>
</gene>
<sequence>MFGALWYYYAIEKATECWREACKNHTGCSGHSYFSCNKSSRDYNFLNDFCRISTGSTTSYSFGIYNDALQSGIVGETDFKLIRCLRWGLQNPSAFGQNLETSNDVGENIFAICMTNYGVVLFVFLIGRMQTEIARSQKINQKWQVIRQSKHYADISRDQNVRGQFKKAKREKLTNKHVDVRIDSFISDLSLDAEKEVKRHMGRKLLRKVEEFQNWDEFSLDYLFGCLKPVVFSERTVIIQEGDPINVMTFVLQGKTWAYSKKLSITIQRHQDHCDVRRKELIDWAKNENSYQQLPISDRTVRALTDVEAFTLKADDVKCALLFRPVSKEAAALIQLVWRFKKHKRANDKNAKPRSCLDCCFRTPDEGELH</sequence>
<keyword evidence="2" id="KW-1185">Reference proteome</keyword>
<evidence type="ECO:0000313" key="1">
    <source>
        <dbReference type="EMBL" id="KAH9684240.1"/>
    </source>
</evidence>
<protein>
    <submittedName>
        <fullName evidence="1">Cyclic nucleotide-gated ion channel 1</fullName>
    </submittedName>
</protein>
<reference evidence="2" key="1">
    <citation type="journal article" date="2023" name="Hortic. Res.">
        <title>A chromosome-level phased genome enabling allele-level studies in sweet orange: a case study on citrus Huanglongbing tolerance.</title>
        <authorList>
            <person name="Wu B."/>
            <person name="Yu Q."/>
            <person name="Deng Z."/>
            <person name="Duan Y."/>
            <person name="Luo F."/>
            <person name="Gmitter F. Jr."/>
        </authorList>
    </citation>
    <scope>NUCLEOTIDE SEQUENCE [LARGE SCALE GENOMIC DNA]</scope>
    <source>
        <strain evidence="2">cv. Valencia</strain>
    </source>
</reference>
<organism evidence="1 2">
    <name type="scientific">Citrus sinensis</name>
    <name type="common">Sweet orange</name>
    <name type="synonym">Citrus aurantium var. sinensis</name>
    <dbReference type="NCBI Taxonomy" id="2711"/>
    <lineage>
        <taxon>Eukaryota</taxon>
        <taxon>Viridiplantae</taxon>
        <taxon>Streptophyta</taxon>
        <taxon>Embryophyta</taxon>
        <taxon>Tracheophyta</taxon>
        <taxon>Spermatophyta</taxon>
        <taxon>Magnoliopsida</taxon>
        <taxon>eudicotyledons</taxon>
        <taxon>Gunneridae</taxon>
        <taxon>Pentapetalae</taxon>
        <taxon>rosids</taxon>
        <taxon>malvids</taxon>
        <taxon>Sapindales</taxon>
        <taxon>Rutaceae</taxon>
        <taxon>Aurantioideae</taxon>
        <taxon>Citrus</taxon>
    </lineage>
</organism>
<name>A0ACB8IB66_CITSI</name>
<proteinExistence type="predicted"/>
<evidence type="ECO:0000313" key="2">
    <source>
        <dbReference type="Proteomes" id="UP000829398"/>
    </source>
</evidence>
<dbReference type="EMBL" id="CM039178">
    <property type="protein sequence ID" value="KAH9684240.1"/>
    <property type="molecule type" value="Genomic_DNA"/>
</dbReference>
<dbReference type="Proteomes" id="UP000829398">
    <property type="component" value="Chromosome 9"/>
</dbReference>
<accession>A0ACB8IB66</accession>
<comment type="caution">
    <text evidence="1">The sequence shown here is derived from an EMBL/GenBank/DDBJ whole genome shotgun (WGS) entry which is preliminary data.</text>
</comment>